<feature type="region of interest" description="Disordered" evidence="1">
    <location>
        <begin position="1"/>
        <end position="96"/>
    </location>
</feature>
<reference evidence="2 3" key="1">
    <citation type="journal article" date="2014" name="Genome Biol. Evol.">
        <title>The secreted proteins of Achlya hypogyna and Thraustotheca clavata identify the ancestral oomycete secretome and reveal gene acquisitions by horizontal gene transfer.</title>
        <authorList>
            <person name="Misner I."/>
            <person name="Blouin N."/>
            <person name="Leonard G."/>
            <person name="Richards T.A."/>
            <person name="Lane C.E."/>
        </authorList>
    </citation>
    <scope>NUCLEOTIDE SEQUENCE [LARGE SCALE GENOMIC DNA]</scope>
    <source>
        <strain evidence="2 3">ATCC 48635</strain>
    </source>
</reference>
<dbReference type="InterPro" id="IPR032675">
    <property type="entry name" value="LRR_dom_sf"/>
</dbReference>
<evidence type="ECO:0000313" key="3">
    <source>
        <dbReference type="Proteomes" id="UP000243579"/>
    </source>
</evidence>
<dbReference type="EMBL" id="JNBR01000350">
    <property type="protein sequence ID" value="OQR94794.1"/>
    <property type="molecule type" value="Genomic_DNA"/>
</dbReference>
<dbReference type="SUPFAM" id="SSF52047">
    <property type="entry name" value="RNI-like"/>
    <property type="match status" value="1"/>
</dbReference>
<proteinExistence type="predicted"/>
<evidence type="ECO:0000313" key="2">
    <source>
        <dbReference type="EMBL" id="OQR94794.1"/>
    </source>
</evidence>
<evidence type="ECO:0000256" key="1">
    <source>
        <dbReference type="SAM" id="MobiDB-lite"/>
    </source>
</evidence>
<dbReference type="OrthoDB" id="120976at2759"/>
<organism evidence="2 3">
    <name type="scientific">Achlya hypogyna</name>
    <name type="common">Oomycete</name>
    <name type="synonym">Protoachlya hypogyna</name>
    <dbReference type="NCBI Taxonomy" id="1202772"/>
    <lineage>
        <taxon>Eukaryota</taxon>
        <taxon>Sar</taxon>
        <taxon>Stramenopiles</taxon>
        <taxon>Oomycota</taxon>
        <taxon>Saprolegniomycetes</taxon>
        <taxon>Saprolegniales</taxon>
        <taxon>Achlyaceae</taxon>
        <taxon>Achlya</taxon>
    </lineage>
</organism>
<feature type="compositionally biased region" description="Basic and acidic residues" evidence="1">
    <location>
        <begin position="10"/>
        <end position="21"/>
    </location>
</feature>
<dbReference type="InterPro" id="IPR052394">
    <property type="entry name" value="LRR-containing"/>
</dbReference>
<keyword evidence="3" id="KW-1185">Reference proteome</keyword>
<comment type="caution">
    <text evidence="2">The sequence shown here is derived from an EMBL/GenBank/DDBJ whole genome shotgun (WGS) entry which is preliminary data.</text>
</comment>
<dbReference type="Pfam" id="PF13516">
    <property type="entry name" value="LRR_6"/>
    <property type="match status" value="3"/>
</dbReference>
<dbReference type="Gene3D" id="3.80.10.10">
    <property type="entry name" value="Ribonuclease Inhibitor"/>
    <property type="match status" value="2"/>
</dbReference>
<accession>A0A1V9Z9W6</accession>
<feature type="compositionally biased region" description="Basic and acidic residues" evidence="1">
    <location>
        <begin position="42"/>
        <end position="63"/>
    </location>
</feature>
<sequence length="1034" mass="114091">MAEVAPVEVRGADKAPRDSPLRRRRKKCDPFPRAMLWSWNSDADKAEAPSRTKPPTDDHDRRSSSSQRMPPLSPTSPQLPRRAFNQRATPGKAGAKVARVTRRLSMYNVVGKTKDSTTNALEPLASPPPPKSSSCMDRIAMDTVVETVAAKPSPPFTATHSNESLLEAMHNTAPSEADYLCDDVNDKFWRIYQDGARRVQRPDSSRGRYLRHCEDEALLPLPVLDLRLHKQPGTHYSADGGLSYTNYFLGDKRAEALGDALELLPVRVTSISMTATGITGQGSAAVVTGVNKDDLVRLNFAHNHIGVKGYMKLNTVLDDTSLNLQVLNLSNNQLGDQSVTALVKALLKRCTLTSLVLSHNKVFHSAKIIGDLLRVKSAITHLDLSWNQIRGDPACHLASAMVENDTLLELVLADNSLGNSGGADMELATSLLVNTTLTHLNVANNHIKGRAIFVFVDMCQQNRRMARLDVSSNPIGTAAVEAILHAMATSTMQCEWDISNCNIEIQEYLYSHTYCTGPYKLNLADRSDHVVLKELLLMFAANRIALSNVTLNSAPFAIAKGVSPIPLHLATGKVEKGQIPSIGTLAFHVTKDEEASSDLPLPTAEFGKIKHLIGHSFPLDDHKKMMMIKILADGFCVTVNQASELLTLFSSPTCQAEKAAAAAALIPQISDSHHHSIDKDVYLGSPGPVNGVFFEDKDNDGKIDVCGDITILVGLQGLDQIEQGYVEQKLGKWIAFNPANPTGFYRLNMSNFVDRRIMLKLIEANVADRRFRAANKLPDVSQRGDNNGFRNARYNHKPISLDASWSLPRLGVLEFDFVVTRRPPAGAIAITDAAFEQFFKEFKAIPDMKLVGLRAISNLYFFTARHAQRLMEYFSPYEKIDNTLVRLEVFVILLGRIVDECNFGDALSILDSKSRKKLLDRVGIVQVFNPLSPGGKYELSLDEHDQRYVTTILLQLGRAQEGSLQDVVFNGHQVDNLPVLWPSDNDVPREGVLKCKFMTANRSASIMQITEGSLMRRLSQSLVFRPGDHPPTST</sequence>
<protein>
    <recommendedName>
        <fullName evidence="4">EF-hand domain-containing protein</fullName>
    </recommendedName>
</protein>
<gene>
    <name evidence="2" type="ORF">ACHHYP_00911</name>
</gene>
<name>A0A1V9Z9W6_ACHHY</name>
<dbReference type="STRING" id="1202772.A0A1V9Z9W6"/>
<dbReference type="SMART" id="SM00368">
    <property type="entry name" value="LRR_RI"/>
    <property type="match status" value="5"/>
</dbReference>
<dbReference type="InterPro" id="IPR001611">
    <property type="entry name" value="Leu-rich_rpt"/>
</dbReference>
<dbReference type="PANTHER" id="PTHR24114">
    <property type="entry name" value="LEUCINE RICH REPEAT FAMILY PROTEIN"/>
    <property type="match status" value="1"/>
</dbReference>
<dbReference type="Proteomes" id="UP000243579">
    <property type="component" value="Unassembled WGS sequence"/>
</dbReference>
<dbReference type="AlphaFoldDB" id="A0A1V9Z9W6"/>
<dbReference type="PANTHER" id="PTHR24114:SF2">
    <property type="entry name" value="F-BOX DOMAIN-CONTAINING PROTEIN-RELATED"/>
    <property type="match status" value="1"/>
</dbReference>
<evidence type="ECO:0008006" key="4">
    <source>
        <dbReference type="Google" id="ProtNLM"/>
    </source>
</evidence>